<dbReference type="InterPro" id="IPR014980">
    <property type="entry name" value="DOPA_dioxygen"/>
</dbReference>
<protein>
    <recommendedName>
        <fullName evidence="3">Aromatic ring-cleaving dioxygenase</fullName>
    </recommendedName>
</protein>
<organism evidence="1 2">
    <name type="scientific">Chitinimonas prasina</name>
    <dbReference type="NCBI Taxonomy" id="1434937"/>
    <lineage>
        <taxon>Bacteria</taxon>
        <taxon>Pseudomonadati</taxon>
        <taxon>Pseudomonadota</taxon>
        <taxon>Betaproteobacteria</taxon>
        <taxon>Neisseriales</taxon>
        <taxon>Chitinibacteraceae</taxon>
        <taxon>Chitinimonas</taxon>
    </lineage>
</organism>
<evidence type="ECO:0000313" key="1">
    <source>
        <dbReference type="EMBL" id="GLR11334.1"/>
    </source>
</evidence>
<dbReference type="SUPFAM" id="SSF143410">
    <property type="entry name" value="DOPA-like"/>
    <property type="match status" value="1"/>
</dbReference>
<reference evidence="2" key="1">
    <citation type="journal article" date="2019" name="Int. J. Syst. Evol. Microbiol.">
        <title>The Global Catalogue of Microorganisms (GCM) 10K type strain sequencing project: providing services to taxonomists for standard genome sequencing and annotation.</title>
        <authorList>
            <consortium name="The Broad Institute Genomics Platform"/>
            <consortium name="The Broad Institute Genome Sequencing Center for Infectious Disease"/>
            <person name="Wu L."/>
            <person name="Ma J."/>
        </authorList>
    </citation>
    <scope>NUCLEOTIDE SEQUENCE [LARGE SCALE GENOMIC DNA]</scope>
    <source>
        <strain evidence="2">NBRC 110044</strain>
    </source>
</reference>
<dbReference type="PANTHER" id="PTHR36423:SF2">
    <property type="entry name" value="AFR070WP"/>
    <property type="match status" value="1"/>
</dbReference>
<dbReference type="Gene3D" id="3.30.70.1240">
    <property type="entry name" value="DOPA-like domains"/>
    <property type="match status" value="1"/>
</dbReference>
<dbReference type="InterPro" id="IPR023389">
    <property type="entry name" value="DOPA-like_sf"/>
</dbReference>
<gene>
    <name evidence="1" type="ORF">GCM10007907_01240</name>
</gene>
<name>A0ABQ5Y944_9NEIS</name>
<comment type="caution">
    <text evidence="1">The sequence shown here is derived from an EMBL/GenBank/DDBJ whole genome shotgun (WGS) entry which is preliminary data.</text>
</comment>
<dbReference type="EMBL" id="BSOG01000001">
    <property type="protein sequence ID" value="GLR11334.1"/>
    <property type="molecule type" value="Genomic_DNA"/>
</dbReference>
<dbReference type="Proteomes" id="UP001156706">
    <property type="component" value="Unassembled WGS sequence"/>
</dbReference>
<dbReference type="PANTHER" id="PTHR36423">
    <property type="entry name" value="AFR070WP"/>
    <property type="match status" value="1"/>
</dbReference>
<dbReference type="Pfam" id="PF08883">
    <property type="entry name" value="DOPA_dioxygen"/>
    <property type="match status" value="1"/>
</dbReference>
<dbReference type="RefSeq" id="WP_284194497.1">
    <property type="nucleotide sequence ID" value="NZ_BSOG01000001.1"/>
</dbReference>
<evidence type="ECO:0008006" key="3">
    <source>
        <dbReference type="Google" id="ProtNLM"/>
    </source>
</evidence>
<accession>A0ABQ5Y944</accession>
<proteinExistence type="predicted"/>
<keyword evidence="2" id="KW-1185">Reference proteome</keyword>
<sequence>MSTTLKPAPVQALTTIFHYHAHVYFDAATREQALLLRERVAQRFAVDMGRLFEQAVGPHPCAQYEIGFEQALFGSLVPWLMLNRLGLPVLVHPNTDAELADHVDHTLWLGGPLALRTDSLAVSLQVLGQAAPRPVVINTAPLQDN</sequence>
<evidence type="ECO:0000313" key="2">
    <source>
        <dbReference type="Proteomes" id="UP001156706"/>
    </source>
</evidence>